<keyword evidence="1" id="KW-0472">Membrane</keyword>
<dbReference type="InterPro" id="IPR051158">
    <property type="entry name" value="Metallophosphoesterase_sf"/>
</dbReference>
<feature type="transmembrane region" description="Helical" evidence="1">
    <location>
        <begin position="6"/>
        <end position="23"/>
    </location>
</feature>
<keyword evidence="1" id="KW-1133">Transmembrane helix</keyword>
<comment type="caution">
    <text evidence="3">The sequence shown here is derived from an EMBL/GenBank/DDBJ whole genome shotgun (WGS) entry which is preliminary data.</text>
</comment>
<dbReference type="InterPro" id="IPR004843">
    <property type="entry name" value="Calcineurin-like_PHP"/>
</dbReference>
<evidence type="ECO:0000313" key="4">
    <source>
        <dbReference type="Proteomes" id="UP000627781"/>
    </source>
</evidence>
<accession>A0ABR8PWJ0</accession>
<dbReference type="EMBL" id="JACSRA010000025">
    <property type="protein sequence ID" value="MBD7912529.1"/>
    <property type="molecule type" value="Genomic_DNA"/>
</dbReference>
<dbReference type="SUPFAM" id="SSF56300">
    <property type="entry name" value="Metallo-dependent phosphatases"/>
    <property type="match status" value="1"/>
</dbReference>
<dbReference type="Gene3D" id="3.60.21.10">
    <property type="match status" value="1"/>
</dbReference>
<keyword evidence="1" id="KW-0812">Transmembrane</keyword>
<dbReference type="PANTHER" id="PTHR31302">
    <property type="entry name" value="TRANSMEMBRANE PROTEIN WITH METALLOPHOSPHOESTERASE DOMAIN-RELATED"/>
    <property type="match status" value="1"/>
</dbReference>
<evidence type="ECO:0000313" key="3">
    <source>
        <dbReference type="EMBL" id="MBD7912529.1"/>
    </source>
</evidence>
<dbReference type="InterPro" id="IPR029052">
    <property type="entry name" value="Metallo-depent_PP-like"/>
</dbReference>
<evidence type="ECO:0000256" key="1">
    <source>
        <dbReference type="SAM" id="Phobius"/>
    </source>
</evidence>
<feature type="domain" description="Calcineurin-like phosphoesterase" evidence="2">
    <location>
        <begin position="143"/>
        <end position="310"/>
    </location>
</feature>
<proteinExistence type="predicted"/>
<keyword evidence="4" id="KW-1185">Reference proteome</keyword>
<protein>
    <submittedName>
        <fullName evidence="3">Metallophosphoesterase</fullName>
    </submittedName>
</protein>
<reference evidence="3 4" key="1">
    <citation type="submission" date="2020-08" db="EMBL/GenBank/DDBJ databases">
        <title>A Genomic Blueprint of the Chicken Gut Microbiome.</title>
        <authorList>
            <person name="Gilroy R."/>
            <person name="Ravi A."/>
            <person name="Getino M."/>
            <person name="Pursley I."/>
            <person name="Horton D.L."/>
            <person name="Alikhan N.-F."/>
            <person name="Baker D."/>
            <person name="Gharbi K."/>
            <person name="Hall N."/>
            <person name="Watson M."/>
            <person name="Adriaenssens E.M."/>
            <person name="Foster-Nyarko E."/>
            <person name="Jarju S."/>
            <person name="Secka A."/>
            <person name="Antonio M."/>
            <person name="Oren A."/>
            <person name="Chaudhuri R."/>
            <person name="La Ragione R.M."/>
            <person name="Hildebrand F."/>
            <person name="Pallen M.J."/>
        </authorList>
    </citation>
    <scope>NUCLEOTIDE SEQUENCE [LARGE SCALE GENOMIC DNA]</scope>
    <source>
        <strain evidence="3 4">Sa3CVN1</strain>
    </source>
</reference>
<feature type="transmembrane region" description="Helical" evidence="1">
    <location>
        <begin position="35"/>
        <end position="51"/>
    </location>
</feature>
<dbReference type="Pfam" id="PF00149">
    <property type="entry name" value="Metallophos"/>
    <property type="match status" value="1"/>
</dbReference>
<dbReference type="RefSeq" id="WP_143318112.1">
    <property type="nucleotide sequence ID" value="NZ_JACSRA010000025.1"/>
</dbReference>
<dbReference type="Proteomes" id="UP000627781">
    <property type="component" value="Unassembled WGS sequence"/>
</dbReference>
<dbReference type="CDD" id="cd07385">
    <property type="entry name" value="MPP_YkuE_C"/>
    <property type="match status" value="1"/>
</dbReference>
<evidence type="ECO:0000259" key="2">
    <source>
        <dbReference type="Pfam" id="PF00149"/>
    </source>
</evidence>
<sequence>MLAFIIISILYFLLSFLVGNRIYKSINKVNKLNKIVYWCIFAFISSSFIIYETATYNLPSILNKVLAFISSYYLAFFAYILMLFPIAFILTKLLKPKNNKLDFYMISLLITTLIVGIGTFLANSPYVKEYTISTDKQLKDGKLKIALVSDLHLGYFRGNNRIDLLKSELNKLGADVVIIAGDLVDGNLDPIIEDNMFSHLKDIKSTYGTYFATGNHDFYTGKVDELCTLLTEQGIHILRNESTLINDEFYILGRDDVTADRLGTKRPPLDNMSSNIDNNKFSILIDHNPQNIKEAEGDNIDLQVSGHTHKGQIIPGNLITHAIFPLDYGYGKFGNTNLVVSSGYGLWGPPIRTGSRSEIVLITLSNK</sequence>
<feature type="transmembrane region" description="Helical" evidence="1">
    <location>
        <begin position="71"/>
        <end position="91"/>
    </location>
</feature>
<name>A0ABR8PWJ0_9CLOT</name>
<organism evidence="3 4">
    <name type="scientific">Clostridium cibarium</name>
    <dbReference type="NCBI Taxonomy" id="2762247"/>
    <lineage>
        <taxon>Bacteria</taxon>
        <taxon>Bacillati</taxon>
        <taxon>Bacillota</taxon>
        <taxon>Clostridia</taxon>
        <taxon>Eubacteriales</taxon>
        <taxon>Clostridiaceae</taxon>
        <taxon>Clostridium</taxon>
    </lineage>
</organism>
<feature type="transmembrane region" description="Helical" evidence="1">
    <location>
        <begin position="103"/>
        <end position="122"/>
    </location>
</feature>
<gene>
    <name evidence="3" type="ORF">H9661_14295</name>
</gene>
<dbReference type="PANTHER" id="PTHR31302:SF0">
    <property type="entry name" value="TRANSMEMBRANE PROTEIN WITH METALLOPHOSPHOESTERASE DOMAIN"/>
    <property type="match status" value="1"/>
</dbReference>